<proteinExistence type="inferred from homology"/>
<feature type="transmembrane region" description="Helical" evidence="6">
    <location>
        <begin position="109"/>
        <end position="127"/>
    </location>
</feature>
<evidence type="ECO:0000256" key="5">
    <source>
        <dbReference type="ARBA" id="ARBA00023136"/>
    </source>
</evidence>
<dbReference type="EMBL" id="LXYT01000002">
    <property type="protein sequence ID" value="OLY43202.1"/>
    <property type="molecule type" value="Genomic_DNA"/>
</dbReference>
<comment type="subcellular location">
    <subcellularLocation>
        <location evidence="1">Membrane</location>
        <topology evidence="1">Multi-pass membrane protein</topology>
    </subcellularLocation>
</comment>
<evidence type="ECO:0000256" key="3">
    <source>
        <dbReference type="ARBA" id="ARBA00022692"/>
    </source>
</evidence>
<organism evidence="8 9">
    <name type="scientific">Bartonella apis</name>
    <dbReference type="NCBI Taxonomy" id="1686310"/>
    <lineage>
        <taxon>Bacteria</taxon>
        <taxon>Pseudomonadati</taxon>
        <taxon>Pseudomonadota</taxon>
        <taxon>Alphaproteobacteria</taxon>
        <taxon>Hyphomicrobiales</taxon>
        <taxon>Bartonellaceae</taxon>
        <taxon>Bartonella</taxon>
    </lineage>
</organism>
<name>A0A1R0F8G1_9HYPH</name>
<feature type="domain" description="EamA" evidence="7">
    <location>
        <begin position="168"/>
        <end position="298"/>
    </location>
</feature>
<reference evidence="8 9" key="1">
    <citation type="submission" date="2016-12" db="EMBL/GenBank/DDBJ databases">
        <title>Comparative genomics of Bartonella apis.</title>
        <authorList>
            <person name="Engel P."/>
        </authorList>
    </citation>
    <scope>NUCLEOTIDE SEQUENCE [LARGE SCALE GENOMIC DNA]</scope>
    <source>
        <strain evidence="8 9">PEB0149</strain>
    </source>
</reference>
<comment type="similarity">
    <text evidence="2">Belongs to the drug/metabolite transporter (DMT) superfamily. 10 TMS drug/metabolite exporter (DME) (TC 2.A.7.3) family.</text>
</comment>
<feature type="transmembrane region" description="Helical" evidence="6">
    <location>
        <begin position="134"/>
        <end position="154"/>
    </location>
</feature>
<keyword evidence="3 6" id="KW-0812">Transmembrane</keyword>
<evidence type="ECO:0000313" key="8">
    <source>
        <dbReference type="EMBL" id="OLY43202.1"/>
    </source>
</evidence>
<evidence type="ECO:0000259" key="7">
    <source>
        <dbReference type="Pfam" id="PF00892"/>
    </source>
</evidence>
<evidence type="ECO:0000256" key="4">
    <source>
        <dbReference type="ARBA" id="ARBA00022989"/>
    </source>
</evidence>
<feature type="transmembrane region" description="Helical" evidence="6">
    <location>
        <begin position="281"/>
        <end position="299"/>
    </location>
</feature>
<dbReference type="PANTHER" id="PTHR22911:SF6">
    <property type="entry name" value="SOLUTE CARRIER FAMILY 35 MEMBER G1"/>
    <property type="match status" value="1"/>
</dbReference>
<sequence>MQKQSPAIPHAPSGNVMLGIWMKILSVVCFVVMYSFLKSAKGVPAGELSFFRSFFGIVPIILWVMSLKQLKTVLYTKNLTGHVFRGMFGTFSMLFSFYALTLLPLPETVAIGYGEPLILVVLCAIFLHEKVYFYRWSAVIVGLIGVLIIVWPRLTILGTANADVSASIGALSALGAAIMAAIAMLLVRKLVFTEKTTTITLYFMITSSIISLITVPFGWVVPDIYQASMLVLAGLFGGIAQIFMTQAYRHAEPSTVAPFEYTSMLLSLLSGYFVFDEVPTIAMLFGACLVIGSGIFIILRESHVIGKNHTRHRALFHKHR</sequence>
<evidence type="ECO:0000256" key="2">
    <source>
        <dbReference type="ARBA" id="ARBA00009853"/>
    </source>
</evidence>
<dbReference type="PANTHER" id="PTHR22911">
    <property type="entry name" value="ACYL-MALONYL CONDENSING ENZYME-RELATED"/>
    <property type="match status" value="1"/>
</dbReference>
<dbReference type="InterPro" id="IPR037185">
    <property type="entry name" value="EmrE-like"/>
</dbReference>
<dbReference type="InterPro" id="IPR000620">
    <property type="entry name" value="EamA_dom"/>
</dbReference>
<keyword evidence="5 6" id="KW-0472">Membrane</keyword>
<comment type="caution">
    <text evidence="8">The sequence shown here is derived from an EMBL/GenBank/DDBJ whole genome shotgun (WGS) entry which is preliminary data.</text>
</comment>
<dbReference type="GO" id="GO:0016020">
    <property type="term" value="C:membrane"/>
    <property type="evidence" value="ECO:0007669"/>
    <property type="project" value="UniProtKB-SubCell"/>
</dbReference>
<feature type="transmembrane region" description="Helical" evidence="6">
    <location>
        <begin position="79"/>
        <end position="103"/>
    </location>
</feature>
<feature type="transmembrane region" description="Helical" evidence="6">
    <location>
        <begin position="166"/>
        <end position="187"/>
    </location>
</feature>
<dbReference type="AlphaFoldDB" id="A0A1R0F8G1"/>
<protein>
    <submittedName>
        <fullName evidence="8">EamA domain-containing membrane protein RarD</fullName>
    </submittedName>
</protein>
<evidence type="ECO:0000256" key="1">
    <source>
        <dbReference type="ARBA" id="ARBA00004141"/>
    </source>
</evidence>
<accession>A0A1R0F8G1</accession>
<dbReference type="Pfam" id="PF00892">
    <property type="entry name" value="EamA"/>
    <property type="match status" value="2"/>
</dbReference>
<dbReference type="SUPFAM" id="SSF103481">
    <property type="entry name" value="Multidrug resistance efflux transporter EmrE"/>
    <property type="match status" value="2"/>
</dbReference>
<evidence type="ECO:0000313" key="9">
    <source>
        <dbReference type="Proteomes" id="UP000187344"/>
    </source>
</evidence>
<evidence type="ECO:0000256" key="6">
    <source>
        <dbReference type="SAM" id="Phobius"/>
    </source>
</evidence>
<gene>
    <name evidence="8" type="ORF">PEB0149_006260</name>
</gene>
<keyword evidence="4 6" id="KW-1133">Transmembrane helix</keyword>
<feature type="transmembrane region" description="Helical" evidence="6">
    <location>
        <begin position="49"/>
        <end position="67"/>
    </location>
</feature>
<dbReference type="Gene3D" id="1.10.3730.20">
    <property type="match status" value="1"/>
</dbReference>
<feature type="transmembrane region" description="Helical" evidence="6">
    <location>
        <begin position="225"/>
        <end position="244"/>
    </location>
</feature>
<feature type="transmembrane region" description="Helical" evidence="6">
    <location>
        <begin position="20"/>
        <end position="37"/>
    </location>
</feature>
<keyword evidence="9" id="KW-1185">Reference proteome</keyword>
<feature type="transmembrane region" description="Helical" evidence="6">
    <location>
        <begin position="199"/>
        <end position="219"/>
    </location>
</feature>
<feature type="domain" description="EamA" evidence="7">
    <location>
        <begin position="18"/>
        <end position="150"/>
    </location>
</feature>
<dbReference type="Proteomes" id="UP000187344">
    <property type="component" value="Unassembled WGS sequence"/>
</dbReference>
<feature type="transmembrane region" description="Helical" evidence="6">
    <location>
        <begin position="256"/>
        <end position="275"/>
    </location>
</feature>